<feature type="region of interest" description="Disordered" evidence="1">
    <location>
        <begin position="1"/>
        <end position="26"/>
    </location>
</feature>
<organism evidence="2 3">
    <name type="scientific">Sphingorhabdus buctiana</name>
    <dbReference type="NCBI Taxonomy" id="1508805"/>
    <lineage>
        <taxon>Bacteria</taxon>
        <taxon>Pseudomonadati</taxon>
        <taxon>Pseudomonadota</taxon>
        <taxon>Alphaproteobacteria</taxon>
        <taxon>Sphingomonadales</taxon>
        <taxon>Sphingomonadaceae</taxon>
        <taxon>Sphingorhabdus</taxon>
    </lineage>
</organism>
<sequence length="436" mass="46530">MSVNIAPPPQNRSTGLNAGGTAPGQTRDALEAARGAVQRLLTAIPTFPDLSDEERSRMAKATVQVLSFMADPNGVYSEVADREARGELPKGTLPAEMATPRSAPARALEDAVEQTKQALASSPGFAGKDFEAGAVKQGVQQFGEMVQKVDFPKFVGGLIKNVFQAIVESSIDQMRAYGELIANVAKTTDQFMRDNIGEAAGRDFLVDSYPDVFQIDTGSTSDSFEGTETAETAPPPRLATVSDDAAVRIAEISRNLNLNPPVTDISDANAELRLVTAARLQMAKSRQQLLSSMVMLGINRIVVTDGSINAKVIFDMRSSDKAKRQYTASMNDRSATALKNTAKMEYGSWFSPVSAEMTNEFSTEHVATVASAVDETSESKAEAKAKLSGEVRVNFKSDYLPLDKMATPGMMSVIQGNSTPFNPNQPEGGAAGTRAG</sequence>
<evidence type="ECO:0000313" key="3">
    <source>
        <dbReference type="Proteomes" id="UP001597215"/>
    </source>
</evidence>
<gene>
    <name evidence="2" type="ORF">ACFSAG_07535</name>
</gene>
<name>A0ABW4MEC9_9SPHN</name>
<evidence type="ECO:0000313" key="2">
    <source>
        <dbReference type="EMBL" id="MFD1766692.1"/>
    </source>
</evidence>
<feature type="region of interest" description="Disordered" evidence="1">
    <location>
        <begin position="415"/>
        <end position="436"/>
    </location>
</feature>
<reference evidence="3" key="1">
    <citation type="journal article" date="2019" name="Int. J. Syst. Evol. Microbiol.">
        <title>The Global Catalogue of Microorganisms (GCM) 10K type strain sequencing project: providing services to taxonomists for standard genome sequencing and annotation.</title>
        <authorList>
            <consortium name="The Broad Institute Genomics Platform"/>
            <consortium name="The Broad Institute Genome Sequencing Center for Infectious Disease"/>
            <person name="Wu L."/>
            <person name="Ma J."/>
        </authorList>
    </citation>
    <scope>NUCLEOTIDE SEQUENCE [LARGE SCALE GENOMIC DNA]</scope>
    <source>
        <strain evidence="3">CGMCC 1.12449</strain>
    </source>
</reference>
<dbReference type="Proteomes" id="UP001597215">
    <property type="component" value="Unassembled WGS sequence"/>
</dbReference>
<protein>
    <submittedName>
        <fullName evidence="2">Uncharacterized protein</fullName>
    </submittedName>
</protein>
<keyword evidence="3" id="KW-1185">Reference proteome</keyword>
<dbReference type="EMBL" id="JBHUEL010000007">
    <property type="protein sequence ID" value="MFD1766692.1"/>
    <property type="molecule type" value="Genomic_DNA"/>
</dbReference>
<comment type="caution">
    <text evidence="2">The sequence shown here is derived from an EMBL/GenBank/DDBJ whole genome shotgun (WGS) entry which is preliminary data.</text>
</comment>
<evidence type="ECO:0000256" key="1">
    <source>
        <dbReference type="SAM" id="MobiDB-lite"/>
    </source>
</evidence>
<accession>A0ABW4MEC9</accession>
<proteinExistence type="predicted"/>
<feature type="compositionally biased region" description="Pro residues" evidence="1">
    <location>
        <begin position="1"/>
        <end position="10"/>
    </location>
</feature>
<dbReference type="RefSeq" id="WP_381513093.1">
    <property type="nucleotide sequence ID" value="NZ_JBHUEL010000007.1"/>
</dbReference>
<feature type="compositionally biased region" description="Polar residues" evidence="1">
    <location>
        <begin position="415"/>
        <end position="425"/>
    </location>
</feature>